<evidence type="ECO:0000313" key="4">
    <source>
        <dbReference type="Proteomes" id="UP000000268"/>
    </source>
</evidence>
<accession>B0CC60</accession>
<dbReference type="eggNOG" id="COG4449">
    <property type="taxonomic scope" value="Bacteria"/>
</dbReference>
<feature type="transmembrane region" description="Helical" evidence="1">
    <location>
        <begin position="694"/>
        <end position="713"/>
    </location>
</feature>
<evidence type="ECO:0000256" key="1">
    <source>
        <dbReference type="SAM" id="Phobius"/>
    </source>
</evidence>
<reference evidence="3 4" key="1">
    <citation type="journal article" date="2008" name="Proc. Natl. Acad. Sci. U.S.A.">
        <title>Niche adaptation and genome expansion in the chlorophyll d-producing cyanobacterium Acaryochloris marina.</title>
        <authorList>
            <person name="Swingley W.D."/>
            <person name="Chen M."/>
            <person name="Cheung P.C."/>
            <person name="Conrad A.L."/>
            <person name="Dejesa L.C."/>
            <person name="Hao J."/>
            <person name="Honchak B.M."/>
            <person name="Karbach L.E."/>
            <person name="Kurdoglu A."/>
            <person name="Lahiri S."/>
            <person name="Mastrian S.D."/>
            <person name="Miyashita H."/>
            <person name="Page L."/>
            <person name="Ramakrishna P."/>
            <person name="Satoh S."/>
            <person name="Sattley W.M."/>
            <person name="Shimada Y."/>
            <person name="Taylor H.L."/>
            <person name="Tomo T."/>
            <person name="Tsuchiya T."/>
            <person name="Wang Z.T."/>
            <person name="Raymond J."/>
            <person name="Mimuro M."/>
            <person name="Blankenship R.E."/>
            <person name="Touchman J.W."/>
        </authorList>
    </citation>
    <scope>NUCLEOTIDE SEQUENCE [LARGE SCALE GENOMIC DNA]</scope>
    <source>
        <strain evidence="4">MBIC 11017</strain>
    </source>
</reference>
<dbReference type="AlphaFoldDB" id="B0CC60"/>
<keyword evidence="4" id="KW-1185">Reference proteome</keyword>
<feature type="transmembrane region" description="Helical" evidence="1">
    <location>
        <begin position="624"/>
        <end position="643"/>
    </location>
</feature>
<keyword evidence="1" id="KW-0812">Transmembrane</keyword>
<protein>
    <submittedName>
        <fullName evidence="3">Abortive infection protein, putative</fullName>
    </submittedName>
</protein>
<dbReference type="OrthoDB" id="5141003at2"/>
<evidence type="ECO:0000313" key="3">
    <source>
        <dbReference type="EMBL" id="ABW25602.1"/>
    </source>
</evidence>
<dbReference type="InterPro" id="IPR003675">
    <property type="entry name" value="Rce1/LyrA-like_dom"/>
</dbReference>
<proteinExistence type="predicted"/>
<dbReference type="Pfam" id="PF02517">
    <property type="entry name" value="Rce1-like"/>
    <property type="match status" value="1"/>
</dbReference>
<feature type="transmembrane region" description="Helical" evidence="1">
    <location>
        <begin position="734"/>
        <end position="752"/>
    </location>
</feature>
<name>B0CC60_ACAM1</name>
<dbReference type="GO" id="GO:0004175">
    <property type="term" value="F:endopeptidase activity"/>
    <property type="evidence" value="ECO:0007669"/>
    <property type="project" value="UniProtKB-ARBA"/>
</dbReference>
<keyword evidence="1" id="KW-0472">Membrane</keyword>
<feature type="transmembrane region" description="Helical" evidence="1">
    <location>
        <begin position="758"/>
        <end position="775"/>
    </location>
</feature>
<dbReference type="STRING" id="329726.AM1_0552"/>
<dbReference type="Proteomes" id="UP000000268">
    <property type="component" value="Chromosome"/>
</dbReference>
<sequence length="782" mass="87104">MGQPLRAEVKSSSPPQLSAAQISNAEEGYRPVGEWVGRLILPPADGTDWVWFEVHHSPNPKFVGQTVRLQWQDHPDVQARIKRVQQDINLSAEAHQSLKRGNIHPQRLDGRRQVGPLQSLAGARPTDDLIVSLKKVQAVNAPSPYLEIAVDPLQVPGFDYGLVKILGPVSTSESVPKDCPGSPPCPSELTRVRHYNPLTQRFNGPEERVHIRQDQPNSAGVFQSTPRKLADSPAGRSGWYIYGSKNMEGVFEVNAIAPRSLFQLQPDHHFSTMGAGLHYFKRKVWQQTVQHKGKLQRALVDSQHRRQKKAVDQWQEGDQALVVHLFGGIGGNKAEPQAVIGTVTGHFGYGIATVIKDPFTGERQFEIEYQQVYAHNPEGIVAGPTHWSEYMGHLNRGWLGSRPVLDVLVKSAALTQPYKFGEISLDPLAELKTQLQLMAARYRIGDGTGSALVTPAKSCVQDSSQAVYQTIKRIQYQVQMSPAIQTWLSEHPHAPQTLRFQELTTLGNALEKELVPLGIVRSDWQQNAQVAAGISTPGTFRQSDDFLAQVLSWRTLIPRVAQDQIIRIFLKQGTPLWFLNTNQVGGWDADIRPLAPTELFGKWPVVSFSFSRLVEATTTVPTPMGWLVSGGILGGYGLFAVVWGRKVGFLTPPKWAAYSPSVQIRLWIGTLIMPALVEELLFRCLLIPHPQEGVWWVTLLLWSGFSLILFVLYHPLNARTLYRAGDPTFFDLRFLTLATVLGIVCTGTYLFTGSIWPGTILHWLAVAIWLLYLGGQERLSKV</sequence>
<dbReference type="KEGG" id="amr:AM1_0552"/>
<dbReference type="HOGENOM" id="CLU_017224_0_0_3"/>
<gene>
    <name evidence="3" type="ordered locus">AM1_0552</name>
</gene>
<feature type="transmembrane region" description="Helical" evidence="1">
    <location>
        <begin position="664"/>
        <end position="682"/>
    </location>
</feature>
<keyword evidence="1" id="KW-1133">Transmembrane helix</keyword>
<evidence type="ECO:0000259" key="2">
    <source>
        <dbReference type="Pfam" id="PF02517"/>
    </source>
</evidence>
<feature type="domain" description="CAAX prenyl protease 2/Lysostaphin resistance protein A-like" evidence="2">
    <location>
        <begin position="664"/>
        <end position="765"/>
    </location>
</feature>
<dbReference type="EMBL" id="CP000828">
    <property type="protein sequence ID" value="ABW25602.1"/>
    <property type="molecule type" value="Genomic_DNA"/>
</dbReference>
<organism evidence="3 4">
    <name type="scientific">Acaryochloris marina (strain MBIC 11017)</name>
    <dbReference type="NCBI Taxonomy" id="329726"/>
    <lineage>
        <taxon>Bacteria</taxon>
        <taxon>Bacillati</taxon>
        <taxon>Cyanobacteriota</taxon>
        <taxon>Cyanophyceae</taxon>
        <taxon>Acaryochloridales</taxon>
        <taxon>Acaryochloridaceae</taxon>
        <taxon>Acaryochloris</taxon>
    </lineage>
</organism>
<dbReference type="GO" id="GO:0080120">
    <property type="term" value="P:CAAX-box protein maturation"/>
    <property type="evidence" value="ECO:0007669"/>
    <property type="project" value="UniProtKB-ARBA"/>
</dbReference>